<organism evidence="2 3">
    <name type="scientific">Psophocarpus tetragonolobus</name>
    <name type="common">Winged bean</name>
    <name type="synonym">Dolichos tetragonolobus</name>
    <dbReference type="NCBI Taxonomy" id="3891"/>
    <lineage>
        <taxon>Eukaryota</taxon>
        <taxon>Viridiplantae</taxon>
        <taxon>Streptophyta</taxon>
        <taxon>Embryophyta</taxon>
        <taxon>Tracheophyta</taxon>
        <taxon>Spermatophyta</taxon>
        <taxon>Magnoliopsida</taxon>
        <taxon>eudicotyledons</taxon>
        <taxon>Gunneridae</taxon>
        <taxon>Pentapetalae</taxon>
        <taxon>rosids</taxon>
        <taxon>fabids</taxon>
        <taxon>Fabales</taxon>
        <taxon>Fabaceae</taxon>
        <taxon>Papilionoideae</taxon>
        <taxon>50 kb inversion clade</taxon>
        <taxon>NPAAA clade</taxon>
        <taxon>indigoferoid/millettioid clade</taxon>
        <taxon>Phaseoleae</taxon>
        <taxon>Psophocarpus</taxon>
    </lineage>
</organism>
<feature type="compositionally biased region" description="Basic residues" evidence="1">
    <location>
        <begin position="33"/>
        <end position="42"/>
    </location>
</feature>
<dbReference type="EMBL" id="JAYMYS010000003">
    <property type="protein sequence ID" value="KAK7401579.1"/>
    <property type="molecule type" value="Genomic_DNA"/>
</dbReference>
<keyword evidence="3" id="KW-1185">Reference proteome</keyword>
<proteinExistence type="predicted"/>
<dbReference type="AlphaFoldDB" id="A0AAN9SNW0"/>
<accession>A0AAN9SNW0</accession>
<feature type="region of interest" description="Disordered" evidence="1">
    <location>
        <begin position="21"/>
        <end position="44"/>
    </location>
</feature>
<evidence type="ECO:0000256" key="1">
    <source>
        <dbReference type="SAM" id="MobiDB-lite"/>
    </source>
</evidence>
<feature type="region of interest" description="Disordered" evidence="1">
    <location>
        <begin position="85"/>
        <end position="112"/>
    </location>
</feature>
<comment type="caution">
    <text evidence="2">The sequence shown here is derived from an EMBL/GenBank/DDBJ whole genome shotgun (WGS) entry which is preliminary data.</text>
</comment>
<gene>
    <name evidence="2" type="ORF">VNO78_13173</name>
</gene>
<name>A0AAN9SNW0_PSOTE</name>
<protein>
    <submittedName>
        <fullName evidence="2">Uncharacterized protein</fullName>
    </submittedName>
</protein>
<dbReference type="Proteomes" id="UP001386955">
    <property type="component" value="Unassembled WGS sequence"/>
</dbReference>
<evidence type="ECO:0000313" key="2">
    <source>
        <dbReference type="EMBL" id="KAK7401579.1"/>
    </source>
</evidence>
<sequence length="112" mass="12952">MGLSSFPCIYLLYYSTSYRADSTQGSRKERASRQPRQHKLKLRNTEEKRIQLNLSLSSSKKRIKGQRPMEDFSLPWIHLKSTEMTSSTRARKGNGLRAASSHTTHIESWSHL</sequence>
<evidence type="ECO:0000313" key="3">
    <source>
        <dbReference type="Proteomes" id="UP001386955"/>
    </source>
</evidence>
<reference evidence="2 3" key="1">
    <citation type="submission" date="2024-01" db="EMBL/GenBank/DDBJ databases">
        <title>The genomes of 5 underutilized Papilionoideae crops provide insights into root nodulation and disease resistanc.</title>
        <authorList>
            <person name="Jiang F."/>
        </authorList>
    </citation>
    <scope>NUCLEOTIDE SEQUENCE [LARGE SCALE GENOMIC DNA]</scope>
    <source>
        <strain evidence="2">DUOXIRENSHENG_FW03</strain>
        <tissue evidence="2">Leaves</tissue>
    </source>
</reference>